<feature type="non-terminal residue" evidence="2">
    <location>
        <position position="69"/>
    </location>
</feature>
<feature type="region of interest" description="Disordered" evidence="1">
    <location>
        <begin position="30"/>
        <end position="54"/>
    </location>
</feature>
<sequence>FVPSIIRIPSWDGCSSCWSGPSCRSSATCGASSHLPLPVPAESPTPGSNDGLLPCQQPTLHELHHLLPQ</sequence>
<dbReference type="Proteomes" id="UP001529510">
    <property type="component" value="Unassembled WGS sequence"/>
</dbReference>
<accession>A0ABD0PED4</accession>
<keyword evidence="3" id="KW-1185">Reference proteome</keyword>
<evidence type="ECO:0000313" key="3">
    <source>
        <dbReference type="Proteomes" id="UP001529510"/>
    </source>
</evidence>
<dbReference type="EMBL" id="JAMKFB020000016">
    <property type="protein sequence ID" value="KAL0172001.1"/>
    <property type="molecule type" value="Genomic_DNA"/>
</dbReference>
<evidence type="ECO:0000313" key="2">
    <source>
        <dbReference type="EMBL" id="KAL0172001.1"/>
    </source>
</evidence>
<evidence type="ECO:0000256" key="1">
    <source>
        <dbReference type="SAM" id="MobiDB-lite"/>
    </source>
</evidence>
<name>A0ABD0PED4_CIRMR</name>
<organism evidence="2 3">
    <name type="scientific">Cirrhinus mrigala</name>
    <name type="common">Mrigala</name>
    <dbReference type="NCBI Taxonomy" id="683832"/>
    <lineage>
        <taxon>Eukaryota</taxon>
        <taxon>Metazoa</taxon>
        <taxon>Chordata</taxon>
        <taxon>Craniata</taxon>
        <taxon>Vertebrata</taxon>
        <taxon>Euteleostomi</taxon>
        <taxon>Actinopterygii</taxon>
        <taxon>Neopterygii</taxon>
        <taxon>Teleostei</taxon>
        <taxon>Ostariophysi</taxon>
        <taxon>Cypriniformes</taxon>
        <taxon>Cyprinidae</taxon>
        <taxon>Labeoninae</taxon>
        <taxon>Labeonini</taxon>
        <taxon>Cirrhinus</taxon>
    </lineage>
</organism>
<dbReference type="AlphaFoldDB" id="A0ABD0PED4"/>
<reference evidence="2 3" key="1">
    <citation type="submission" date="2024-05" db="EMBL/GenBank/DDBJ databases">
        <title>Genome sequencing and assembly of Indian major carp, Cirrhinus mrigala (Hamilton, 1822).</title>
        <authorList>
            <person name="Mohindra V."/>
            <person name="Chowdhury L.M."/>
            <person name="Lal K."/>
            <person name="Jena J.K."/>
        </authorList>
    </citation>
    <scope>NUCLEOTIDE SEQUENCE [LARGE SCALE GENOMIC DNA]</scope>
    <source>
        <strain evidence="2">CM1030</strain>
        <tissue evidence="2">Blood</tissue>
    </source>
</reference>
<comment type="caution">
    <text evidence="2">The sequence shown here is derived from an EMBL/GenBank/DDBJ whole genome shotgun (WGS) entry which is preliminary data.</text>
</comment>
<proteinExistence type="predicted"/>
<protein>
    <submittedName>
        <fullName evidence="2">Uncharacterized protein</fullName>
    </submittedName>
</protein>
<feature type="non-terminal residue" evidence="2">
    <location>
        <position position="1"/>
    </location>
</feature>
<gene>
    <name evidence="2" type="ORF">M9458_032312</name>
</gene>